<organism evidence="2 3">
    <name type="scientific">Neolewinella marina</name>
    <dbReference type="NCBI Taxonomy" id="438751"/>
    <lineage>
        <taxon>Bacteria</taxon>
        <taxon>Pseudomonadati</taxon>
        <taxon>Bacteroidota</taxon>
        <taxon>Saprospiria</taxon>
        <taxon>Saprospirales</taxon>
        <taxon>Lewinellaceae</taxon>
        <taxon>Neolewinella</taxon>
    </lineage>
</organism>
<dbReference type="InterPro" id="IPR011050">
    <property type="entry name" value="Pectin_lyase_fold/virulence"/>
</dbReference>
<name>A0A2G0CKA2_9BACT</name>
<keyword evidence="3" id="KW-1185">Reference proteome</keyword>
<gene>
    <name evidence="2" type="ORF">CGL56_05025</name>
</gene>
<evidence type="ECO:0008006" key="4">
    <source>
        <dbReference type="Google" id="ProtNLM"/>
    </source>
</evidence>
<accession>A0A2G0CKA2</accession>
<protein>
    <recommendedName>
        <fullName evidence="4">Right handed beta helix domain-containing protein</fullName>
    </recommendedName>
</protein>
<dbReference type="SUPFAM" id="SSF51126">
    <property type="entry name" value="Pectin lyase-like"/>
    <property type="match status" value="1"/>
</dbReference>
<evidence type="ECO:0000313" key="2">
    <source>
        <dbReference type="EMBL" id="PHL00399.1"/>
    </source>
</evidence>
<dbReference type="AlphaFoldDB" id="A0A2G0CKA2"/>
<comment type="caution">
    <text evidence="2">The sequence shown here is derived from an EMBL/GenBank/DDBJ whole genome shotgun (WGS) entry which is preliminary data.</text>
</comment>
<sequence>MFLALSLLAACEVDRDFVTGEAVQLRFEVDTLSFDTVFTARGSATRLFKVYNDGSEPVKIDRIAVAGETGVDFTFNVDGTMGPVAEDVVIFARDSIYVFVEVEVDPGEPEETSPFIAEDRLVFETGSARRSVVLQAFGQNANYLNGFRRGSFFQPVCQDGTFVLPTDLPTVIYGSMFVDSCTLRALAGTRIYFHGGIQRNEVLGGSGIFNDGFIYVLGNGRLELLGTLEEPVILATDRLEAEYAEARGAYRGLIFGAGSRGNRLVHTEIRNSIVGVTADSLAEVTIDNSRIVNSSGPAVTGYQSDLTIRNSLFHSNFSNTVQILKGGNLRLEHTTLANYGVDASALLIQNFACDPVTEQCVAAPFTGVIRNSIISGSRGSELALADAFAGEQPGFFSLEISQSVVRTDDAFLRSNDGLFADFYTDYCRGCYNLQPGDPLYVSVSADDYHLDSLSVARDLGRFLPELPLDLEGNNRDRDTPDAGALEWQPAD</sequence>
<reference evidence="2 3" key="1">
    <citation type="submission" date="2017-10" db="EMBL/GenBank/DDBJ databases">
        <title>The draft genome sequence of Lewinella marina KCTC 32374.</title>
        <authorList>
            <person name="Wang K."/>
        </authorList>
    </citation>
    <scope>NUCLEOTIDE SEQUENCE [LARGE SCALE GENOMIC DNA]</scope>
    <source>
        <strain evidence="2 3">MKG-38</strain>
    </source>
</reference>
<dbReference type="Proteomes" id="UP000226437">
    <property type="component" value="Unassembled WGS sequence"/>
</dbReference>
<proteinExistence type="predicted"/>
<dbReference type="EMBL" id="PDLO01000001">
    <property type="protein sequence ID" value="PHL00399.1"/>
    <property type="molecule type" value="Genomic_DNA"/>
</dbReference>
<evidence type="ECO:0000256" key="1">
    <source>
        <dbReference type="SAM" id="MobiDB-lite"/>
    </source>
</evidence>
<evidence type="ECO:0000313" key="3">
    <source>
        <dbReference type="Proteomes" id="UP000226437"/>
    </source>
</evidence>
<feature type="region of interest" description="Disordered" evidence="1">
    <location>
        <begin position="470"/>
        <end position="491"/>
    </location>
</feature>